<dbReference type="STRING" id="1077348.A0A2G8S681"/>
<name>A0A2G8S681_9APHY</name>
<gene>
    <name evidence="4" type="ORF">GSI_09296</name>
</gene>
<dbReference type="PANTHER" id="PTHR10622">
    <property type="entry name" value="HET DOMAIN-CONTAINING PROTEIN"/>
    <property type="match status" value="1"/>
</dbReference>
<feature type="compositionally biased region" description="Basic and acidic residues" evidence="1">
    <location>
        <begin position="691"/>
        <end position="700"/>
    </location>
</feature>
<accession>A0A2G8S681</accession>
<dbReference type="EMBL" id="AYKW01000023">
    <property type="protein sequence ID" value="PIL29247.1"/>
    <property type="molecule type" value="Genomic_DNA"/>
</dbReference>
<feature type="domain" description="Heterokaryon incompatibility" evidence="2">
    <location>
        <begin position="24"/>
        <end position="119"/>
    </location>
</feature>
<dbReference type="InterPro" id="IPR058525">
    <property type="entry name" value="DUF8212"/>
</dbReference>
<reference evidence="4 5" key="1">
    <citation type="journal article" date="2015" name="Sci. Rep.">
        <title>Chromosome-level genome map provides insights into diverse defense mechanisms in the medicinal fungus Ganoderma sinense.</title>
        <authorList>
            <person name="Zhu Y."/>
            <person name="Xu J."/>
            <person name="Sun C."/>
            <person name="Zhou S."/>
            <person name="Xu H."/>
            <person name="Nelson D.R."/>
            <person name="Qian J."/>
            <person name="Song J."/>
            <person name="Luo H."/>
            <person name="Xiang L."/>
            <person name="Li Y."/>
            <person name="Xu Z."/>
            <person name="Ji A."/>
            <person name="Wang L."/>
            <person name="Lu S."/>
            <person name="Hayward A."/>
            <person name="Sun W."/>
            <person name="Li X."/>
            <person name="Schwartz D.C."/>
            <person name="Wang Y."/>
            <person name="Chen S."/>
        </authorList>
    </citation>
    <scope>NUCLEOTIDE SEQUENCE [LARGE SCALE GENOMIC DNA]</scope>
    <source>
        <strain evidence="4 5">ZZ0214-1</strain>
    </source>
</reference>
<dbReference type="Pfam" id="PF06985">
    <property type="entry name" value="HET"/>
    <property type="match status" value="1"/>
</dbReference>
<comment type="caution">
    <text evidence="4">The sequence shown here is derived from an EMBL/GenBank/DDBJ whole genome shotgun (WGS) entry which is preliminary data.</text>
</comment>
<dbReference type="Pfam" id="PF26640">
    <property type="entry name" value="DUF8212"/>
    <property type="match status" value="1"/>
</dbReference>
<keyword evidence="5" id="KW-1185">Reference proteome</keyword>
<protein>
    <submittedName>
        <fullName evidence="4">Uncharacterized protein</fullName>
    </submittedName>
</protein>
<dbReference type="Proteomes" id="UP000230002">
    <property type="component" value="Unassembled WGS sequence"/>
</dbReference>
<dbReference type="PANTHER" id="PTHR10622:SF10">
    <property type="entry name" value="HET DOMAIN-CONTAINING PROTEIN"/>
    <property type="match status" value="1"/>
</dbReference>
<dbReference type="InterPro" id="IPR010730">
    <property type="entry name" value="HET"/>
</dbReference>
<evidence type="ECO:0000256" key="1">
    <source>
        <dbReference type="SAM" id="MobiDB-lite"/>
    </source>
</evidence>
<organism evidence="4 5">
    <name type="scientific">Ganoderma sinense ZZ0214-1</name>
    <dbReference type="NCBI Taxonomy" id="1077348"/>
    <lineage>
        <taxon>Eukaryota</taxon>
        <taxon>Fungi</taxon>
        <taxon>Dikarya</taxon>
        <taxon>Basidiomycota</taxon>
        <taxon>Agaricomycotina</taxon>
        <taxon>Agaricomycetes</taxon>
        <taxon>Polyporales</taxon>
        <taxon>Polyporaceae</taxon>
        <taxon>Ganoderma</taxon>
    </lineage>
</organism>
<sequence length="749" mass="82508">MWLLSTDRAELHYFSSSDAVPDGYAILSHTWEGQEQSHQDVIAIGARCSADGTNPRDFVCSKIHQSCVLAESHGFRWVWIDSCCIDKTSSTELSEAINSMFRWYAQAEVCYAFLADVPSGSQPTVRTSASFRKSRWHTRGWTLQELIAPAIVVFVSGDWQILGTKANLAGLLQEVTSIDQKVLTREVMLSSCSVSERMCWASRRNTTRVEDEAYCLMGLFGVSMPTIYGEGRRAFLRLQYEIMKHSSDISLFAWFTTTLPGCGKLSSQRITLLPGTTVPDVDATKYLLAPSPQYFVHPSHYIPDQGNQAQQPYPIYNDGPRTKPRFTEPDTGPFDCIELPRIAVTSYGIECRLPIFESHGITVAVLLCRLAHGDAGNYLGLILTADPSARDPTRRRYHVGARYRDDIWTNIGVLRLASLGTDFYDLRFDGGPVQAQWCTVHIVPAPPDWAAPEASVSRFTLNCGADPPFRLPHTIICKFIALDFTPTQTKAKSTNGAISVTRIAFSNPYRGEMVYLDLGLCNQVLAGSQQRQDSDGVRWARAMIGSPAGSYGFDHPDPWMHDCSRHHIDLWEGRAMAFGGADRTVRLCFAPCKIMPETTIVVHVDLSGFAYEDMLRAANVVFPSLTTPTIMPGPLFSTPSTTVESLQLSAQTLSISLPPSPDPTTPRPESLAVTSSPLPDTSIRILSPNPQEHRAPERTAVDVQIPSPEPGRGNPSPSAPDDAGPLGSDTSWILAGIPPEEYTGSEVWS</sequence>
<evidence type="ECO:0000313" key="5">
    <source>
        <dbReference type="Proteomes" id="UP000230002"/>
    </source>
</evidence>
<evidence type="ECO:0000313" key="4">
    <source>
        <dbReference type="EMBL" id="PIL29247.1"/>
    </source>
</evidence>
<proteinExistence type="predicted"/>
<dbReference type="AlphaFoldDB" id="A0A2G8S681"/>
<evidence type="ECO:0000259" key="3">
    <source>
        <dbReference type="Pfam" id="PF26640"/>
    </source>
</evidence>
<dbReference type="OrthoDB" id="10320000at2759"/>
<feature type="domain" description="DUF8212" evidence="3">
    <location>
        <begin position="233"/>
        <end position="297"/>
    </location>
</feature>
<feature type="region of interest" description="Disordered" evidence="1">
    <location>
        <begin position="655"/>
        <end position="749"/>
    </location>
</feature>
<evidence type="ECO:0000259" key="2">
    <source>
        <dbReference type="Pfam" id="PF06985"/>
    </source>
</evidence>